<feature type="domain" description="Dynein heavy chain C-terminal" evidence="1">
    <location>
        <begin position="133"/>
        <end position="280"/>
    </location>
</feature>
<dbReference type="Bgee" id="ENSLOCG00000013783">
    <property type="expression patterns" value="Expressed in testis and 13 other cell types or tissues"/>
</dbReference>
<dbReference type="PANTHER" id="PTHR45703">
    <property type="entry name" value="DYNEIN HEAVY CHAIN"/>
    <property type="match status" value="1"/>
</dbReference>
<proteinExistence type="predicted"/>
<organism evidence="2 3">
    <name type="scientific">Lepisosteus oculatus</name>
    <name type="common">Spotted gar</name>
    <dbReference type="NCBI Taxonomy" id="7918"/>
    <lineage>
        <taxon>Eukaryota</taxon>
        <taxon>Metazoa</taxon>
        <taxon>Chordata</taxon>
        <taxon>Craniata</taxon>
        <taxon>Vertebrata</taxon>
        <taxon>Euteleostomi</taxon>
        <taxon>Actinopterygii</taxon>
        <taxon>Neopterygii</taxon>
        <taxon>Holostei</taxon>
        <taxon>Semionotiformes</taxon>
        <taxon>Lepisosteidae</taxon>
        <taxon>Lepisosteus</taxon>
    </lineage>
</organism>
<dbReference type="PANTHER" id="PTHR45703:SF36">
    <property type="entry name" value="DYNEIN HEAVY CHAIN, CYTOPLASMIC"/>
    <property type="match status" value="1"/>
</dbReference>
<evidence type="ECO:0000313" key="2">
    <source>
        <dbReference type="Ensembl" id="ENSLOCP00000016996.1"/>
    </source>
</evidence>
<dbReference type="GO" id="GO:0051959">
    <property type="term" value="F:dynein light intermediate chain binding"/>
    <property type="evidence" value="ECO:0007669"/>
    <property type="project" value="InterPro"/>
</dbReference>
<dbReference type="FunFam" id="3.10.490.20:FF:000018">
    <property type="entry name" value="Dynein heavy chain 5, axonemal"/>
    <property type="match status" value="1"/>
</dbReference>
<evidence type="ECO:0000313" key="3">
    <source>
        <dbReference type="Proteomes" id="UP000018468"/>
    </source>
</evidence>
<evidence type="ECO:0000259" key="1">
    <source>
        <dbReference type="Pfam" id="PF18199"/>
    </source>
</evidence>
<reference evidence="2" key="3">
    <citation type="submission" date="2025-09" db="UniProtKB">
        <authorList>
            <consortium name="Ensembl"/>
        </authorList>
    </citation>
    <scope>IDENTIFICATION</scope>
</reference>
<sequence length="309" mass="34501">MLQDLEQRVQQLASSSVILGLSAGLVRELITDRSQILNSLLESQMSKLYVSDQPAAPDISQARERLQALRESMDRNEESRGARVHRPLQQFVQKEWDSIISVVSSMLSELSQSSGCNKTLSSWDSSQTLFLLHQLESQAKLLGAYLWEETPPAVYHLSAFQNPKGFLVAVLQEQARAEQRDISNFSLQYQVLKTSAIPSSPPHSGIYITGLELHGALWDTRLGAVQETLSIQPCQLPVVWVRATADITTATSSPSSFPLYLCPVYKDLIPGDLMDTDKITYIPLVAKLPPTLCKIRRVRIIIRQLTTDL</sequence>
<dbReference type="Gene3D" id="3.10.490.20">
    <property type="match status" value="1"/>
</dbReference>
<dbReference type="GO" id="GO:0030286">
    <property type="term" value="C:dynein complex"/>
    <property type="evidence" value="ECO:0007669"/>
    <property type="project" value="InterPro"/>
</dbReference>
<accession>W5N8N7</accession>
<dbReference type="InterPro" id="IPR026983">
    <property type="entry name" value="DHC"/>
</dbReference>
<reference evidence="2" key="2">
    <citation type="submission" date="2025-08" db="UniProtKB">
        <authorList>
            <consortium name="Ensembl"/>
        </authorList>
    </citation>
    <scope>IDENTIFICATION</scope>
</reference>
<name>W5N8N7_LEPOC</name>
<dbReference type="AlphaFoldDB" id="W5N8N7"/>
<dbReference type="OMA" id="MNTILFM"/>
<dbReference type="Proteomes" id="UP000018468">
    <property type="component" value="Linkage group LG15"/>
</dbReference>
<dbReference type="OrthoDB" id="5986589at2759"/>
<dbReference type="STRING" id="7918.ENSLOCP00000016996"/>
<keyword evidence="3" id="KW-1185">Reference proteome</keyword>
<dbReference type="eggNOG" id="KOG3595">
    <property type="taxonomic scope" value="Eukaryota"/>
</dbReference>
<dbReference type="HOGENOM" id="CLU_900037_0_0_1"/>
<dbReference type="GO" id="GO:0007018">
    <property type="term" value="P:microtubule-based movement"/>
    <property type="evidence" value="ECO:0007669"/>
    <property type="project" value="InterPro"/>
</dbReference>
<dbReference type="GO" id="GO:0045505">
    <property type="term" value="F:dynein intermediate chain binding"/>
    <property type="evidence" value="ECO:0007669"/>
    <property type="project" value="InterPro"/>
</dbReference>
<dbReference type="Pfam" id="PF18199">
    <property type="entry name" value="Dynein_C"/>
    <property type="match status" value="1"/>
</dbReference>
<dbReference type="KEGG" id="loc:107079310"/>
<dbReference type="InterPro" id="IPR043160">
    <property type="entry name" value="Dynein_C_barrel"/>
</dbReference>
<reference evidence="3" key="1">
    <citation type="submission" date="2011-12" db="EMBL/GenBank/DDBJ databases">
        <title>The Draft Genome of Lepisosteus oculatus.</title>
        <authorList>
            <consortium name="The Broad Institute Genome Assembly &amp; Analysis Group"/>
            <consortium name="Computational R&amp;D Group"/>
            <consortium name="and Sequencing Platform"/>
            <person name="Di Palma F."/>
            <person name="Alfoldi J."/>
            <person name="Johnson J."/>
            <person name="Berlin A."/>
            <person name="Gnerre S."/>
            <person name="Jaffe D."/>
            <person name="MacCallum I."/>
            <person name="Young S."/>
            <person name="Walker B.J."/>
            <person name="Lander E.S."/>
            <person name="Lindblad-Toh K."/>
        </authorList>
    </citation>
    <scope>NUCLEOTIDE SEQUENCE [LARGE SCALE GENOMIC DNA]</scope>
</reference>
<dbReference type="InterPro" id="IPR041228">
    <property type="entry name" value="Dynein_C"/>
</dbReference>
<dbReference type="Ensembl" id="ENSLOCT00000017026.1">
    <property type="protein sequence ID" value="ENSLOCP00000016996.1"/>
    <property type="gene ID" value="ENSLOCG00000013783.1"/>
</dbReference>
<dbReference type="EMBL" id="AHAT01030899">
    <property type="status" value="NOT_ANNOTATED_CDS"/>
    <property type="molecule type" value="Genomic_DNA"/>
</dbReference>
<dbReference type="InParanoid" id="W5N8N7"/>
<protein>
    <submittedName>
        <fullName evidence="2">Dynein heavy chain domain-containing protein 1-like</fullName>
    </submittedName>
</protein>